<reference evidence="1" key="1">
    <citation type="journal article" date="2023" name="Nat. Commun.">
        <title>Diploid and tetraploid genomes of Acorus and the evolution of monocots.</title>
        <authorList>
            <person name="Ma L."/>
            <person name="Liu K.W."/>
            <person name="Li Z."/>
            <person name="Hsiao Y.Y."/>
            <person name="Qi Y."/>
            <person name="Fu T."/>
            <person name="Tang G.D."/>
            <person name="Zhang D."/>
            <person name="Sun W.H."/>
            <person name="Liu D.K."/>
            <person name="Li Y."/>
            <person name="Chen G.Z."/>
            <person name="Liu X.D."/>
            <person name="Liao X.Y."/>
            <person name="Jiang Y.T."/>
            <person name="Yu X."/>
            <person name="Hao Y."/>
            <person name="Huang J."/>
            <person name="Zhao X.W."/>
            <person name="Ke S."/>
            <person name="Chen Y.Y."/>
            <person name="Wu W.L."/>
            <person name="Hsu J.L."/>
            <person name="Lin Y.F."/>
            <person name="Huang M.D."/>
            <person name="Li C.Y."/>
            <person name="Huang L."/>
            <person name="Wang Z.W."/>
            <person name="Zhao X."/>
            <person name="Zhong W.Y."/>
            <person name="Peng D.H."/>
            <person name="Ahmad S."/>
            <person name="Lan S."/>
            <person name="Zhang J.S."/>
            <person name="Tsai W.C."/>
            <person name="Van de Peer Y."/>
            <person name="Liu Z.J."/>
        </authorList>
    </citation>
    <scope>NUCLEOTIDE SEQUENCE</scope>
    <source>
        <strain evidence="1">CP</strain>
    </source>
</reference>
<dbReference type="Proteomes" id="UP001180020">
    <property type="component" value="Unassembled WGS sequence"/>
</dbReference>
<keyword evidence="2" id="KW-1185">Reference proteome</keyword>
<protein>
    <submittedName>
        <fullName evidence="1">Uncharacterized protein</fullName>
    </submittedName>
</protein>
<accession>A0AAV9CRI3</accession>
<comment type="caution">
    <text evidence="1">The sequence shown here is derived from an EMBL/GenBank/DDBJ whole genome shotgun (WGS) entry which is preliminary data.</text>
</comment>
<reference evidence="1" key="2">
    <citation type="submission" date="2023-06" db="EMBL/GenBank/DDBJ databases">
        <authorList>
            <person name="Ma L."/>
            <person name="Liu K.-W."/>
            <person name="Li Z."/>
            <person name="Hsiao Y.-Y."/>
            <person name="Qi Y."/>
            <person name="Fu T."/>
            <person name="Tang G."/>
            <person name="Zhang D."/>
            <person name="Sun W.-H."/>
            <person name="Liu D.-K."/>
            <person name="Li Y."/>
            <person name="Chen G.-Z."/>
            <person name="Liu X.-D."/>
            <person name="Liao X.-Y."/>
            <person name="Jiang Y.-T."/>
            <person name="Yu X."/>
            <person name="Hao Y."/>
            <person name="Huang J."/>
            <person name="Zhao X.-W."/>
            <person name="Ke S."/>
            <person name="Chen Y.-Y."/>
            <person name="Wu W.-L."/>
            <person name="Hsu J.-L."/>
            <person name="Lin Y.-F."/>
            <person name="Huang M.-D."/>
            <person name="Li C.-Y."/>
            <person name="Huang L."/>
            <person name="Wang Z.-W."/>
            <person name="Zhao X."/>
            <person name="Zhong W.-Y."/>
            <person name="Peng D.-H."/>
            <person name="Ahmad S."/>
            <person name="Lan S."/>
            <person name="Zhang J.-S."/>
            <person name="Tsai W.-C."/>
            <person name="Van De Peer Y."/>
            <person name="Liu Z.-J."/>
        </authorList>
    </citation>
    <scope>NUCLEOTIDE SEQUENCE</scope>
    <source>
        <strain evidence="1">CP</strain>
        <tissue evidence="1">Leaves</tissue>
    </source>
</reference>
<organism evidence="1 2">
    <name type="scientific">Acorus calamus</name>
    <name type="common">Sweet flag</name>
    <dbReference type="NCBI Taxonomy" id="4465"/>
    <lineage>
        <taxon>Eukaryota</taxon>
        <taxon>Viridiplantae</taxon>
        <taxon>Streptophyta</taxon>
        <taxon>Embryophyta</taxon>
        <taxon>Tracheophyta</taxon>
        <taxon>Spermatophyta</taxon>
        <taxon>Magnoliopsida</taxon>
        <taxon>Liliopsida</taxon>
        <taxon>Acoraceae</taxon>
        <taxon>Acorus</taxon>
    </lineage>
</organism>
<evidence type="ECO:0000313" key="1">
    <source>
        <dbReference type="EMBL" id="KAK1290752.1"/>
    </source>
</evidence>
<dbReference type="AlphaFoldDB" id="A0AAV9CRI3"/>
<name>A0AAV9CRI3_ACOCL</name>
<dbReference type="EMBL" id="JAUJYO010000018">
    <property type="protein sequence ID" value="KAK1290752.1"/>
    <property type="molecule type" value="Genomic_DNA"/>
</dbReference>
<evidence type="ECO:0000313" key="2">
    <source>
        <dbReference type="Proteomes" id="UP001180020"/>
    </source>
</evidence>
<gene>
    <name evidence="1" type="ORF">QJS10_CPB18g00885</name>
</gene>
<sequence>MNVQKSINNKTCLSIILKRHLIEPSILPISNPIKKQIQNILSTETGMMKSQFSYQKPDLIKTSLLCGFDSLPGLLLCAGLGDLEALVDDAQPSKSCLLQVRPVVVIPNLST</sequence>
<proteinExistence type="predicted"/>